<sequence>MTKLTRKNEKLLWTEDCERSFKELKKRLVTTHVLTVPSGDTRFVIYSDASLKGLGCALMQHGKRDLNMRHRRWLELLKDCDCNNNYHSGKANVVADALSRKSSSGIEMVMDTQARLSSLTLGSSLIDQIKAAQTEDSNLVKIKGEVQEDKMPGFTTSWDRTLRFKGRICVPNVKEIREVKVEHQRPSGLLHPLPIPVWRWDEIGMDFVSGFPKAPRGQDVGYQESIHASPYEVLYGCKCWSPLYWDEVGERRILEHEIIHDMHEKIAVIRKKLVIAQEQQRKNVNQRRRE</sequence>
<evidence type="ECO:0000313" key="2">
    <source>
        <dbReference type="EMBL" id="KAF5442925.1"/>
    </source>
</evidence>
<dbReference type="InterPro" id="IPR043128">
    <property type="entry name" value="Rev_trsase/Diguanyl_cyclase"/>
</dbReference>
<dbReference type="SUPFAM" id="SSF56672">
    <property type="entry name" value="DNA/RNA polymerases"/>
    <property type="match status" value="1"/>
</dbReference>
<accession>A0A833T4M5</accession>
<name>A0A833T4M5_JUGRE</name>
<organism evidence="2 3">
    <name type="scientific">Juglans regia</name>
    <name type="common">English walnut</name>
    <dbReference type="NCBI Taxonomy" id="51240"/>
    <lineage>
        <taxon>Eukaryota</taxon>
        <taxon>Viridiplantae</taxon>
        <taxon>Streptophyta</taxon>
        <taxon>Embryophyta</taxon>
        <taxon>Tracheophyta</taxon>
        <taxon>Spermatophyta</taxon>
        <taxon>Magnoliopsida</taxon>
        <taxon>eudicotyledons</taxon>
        <taxon>Gunneridae</taxon>
        <taxon>Pentapetalae</taxon>
        <taxon>rosids</taxon>
        <taxon>fabids</taxon>
        <taxon>Fagales</taxon>
        <taxon>Juglandaceae</taxon>
        <taxon>Juglans</taxon>
    </lineage>
</organism>
<feature type="non-terminal residue" evidence="2">
    <location>
        <position position="1"/>
    </location>
</feature>
<dbReference type="PANTHER" id="PTHR45835">
    <property type="entry name" value="YALI0A06105P"/>
    <property type="match status" value="1"/>
</dbReference>
<comment type="caution">
    <text evidence="2">The sequence shown here is derived from an EMBL/GenBank/DDBJ whole genome shotgun (WGS) entry which is preliminary data.</text>
</comment>
<protein>
    <recommendedName>
        <fullName evidence="1">Reverse transcriptase/retrotransposon-derived protein RNase H-like domain-containing protein</fullName>
    </recommendedName>
</protein>
<dbReference type="PANTHER" id="PTHR45835:SF104">
    <property type="entry name" value="PROTEIN NYNRIN-LIKE"/>
    <property type="match status" value="1"/>
</dbReference>
<evidence type="ECO:0000259" key="1">
    <source>
        <dbReference type="Pfam" id="PF17919"/>
    </source>
</evidence>
<dbReference type="InterPro" id="IPR041577">
    <property type="entry name" value="RT_RNaseH_2"/>
</dbReference>
<dbReference type="Proteomes" id="UP000619265">
    <property type="component" value="Unassembled WGS sequence"/>
</dbReference>
<evidence type="ECO:0000313" key="3">
    <source>
        <dbReference type="Proteomes" id="UP000619265"/>
    </source>
</evidence>
<dbReference type="EMBL" id="LIHL02000016">
    <property type="protein sequence ID" value="KAF5442925.1"/>
    <property type="molecule type" value="Genomic_DNA"/>
</dbReference>
<dbReference type="AlphaFoldDB" id="A0A833T4M5"/>
<gene>
    <name evidence="2" type="ORF">F2P56_035532</name>
</gene>
<proteinExistence type="predicted"/>
<reference evidence="2" key="1">
    <citation type="submission" date="2015-10" db="EMBL/GenBank/DDBJ databases">
        <authorList>
            <person name="Martinez-Garcia P.J."/>
            <person name="Crepeau M.W."/>
            <person name="Puiu D."/>
            <person name="Gonzalez-Ibeas D."/>
            <person name="Whalen J."/>
            <person name="Stevens K."/>
            <person name="Paul R."/>
            <person name="Butterfield T."/>
            <person name="Britton M."/>
            <person name="Reagan R."/>
            <person name="Chakraborty S."/>
            <person name="Walawage S.L."/>
            <person name="Vasquez-Gross H.A."/>
            <person name="Cardeno C."/>
            <person name="Famula R."/>
            <person name="Pratt K."/>
            <person name="Kuruganti S."/>
            <person name="Aradhya M.K."/>
            <person name="Leslie C.A."/>
            <person name="Dandekar A.M."/>
            <person name="Salzberg S.L."/>
            <person name="Wegrzyn J.L."/>
            <person name="Langley C.H."/>
            <person name="Neale D.B."/>
        </authorList>
    </citation>
    <scope>NUCLEOTIDE SEQUENCE</scope>
    <source>
        <tissue evidence="2">Leaves</tissue>
    </source>
</reference>
<feature type="domain" description="Reverse transcriptase/retrotransposon-derived protein RNase H-like" evidence="1">
    <location>
        <begin position="13"/>
        <end position="63"/>
    </location>
</feature>
<dbReference type="Gene3D" id="3.30.70.270">
    <property type="match status" value="1"/>
</dbReference>
<reference evidence="2" key="2">
    <citation type="submission" date="2020-03" db="EMBL/GenBank/DDBJ databases">
        <title>Walnut 2.0.</title>
        <authorList>
            <person name="Marrano A."/>
            <person name="Britton M."/>
            <person name="Zimin A.V."/>
            <person name="Zaini P.A."/>
            <person name="Workman R."/>
            <person name="Puiu D."/>
            <person name="Bianco L."/>
            <person name="Allen B.J."/>
            <person name="Troggio M."/>
            <person name="Leslie C.A."/>
            <person name="Timp W."/>
            <person name="Dendekar A."/>
            <person name="Salzberg S.L."/>
            <person name="Neale D.B."/>
        </authorList>
    </citation>
    <scope>NUCLEOTIDE SEQUENCE</scope>
    <source>
        <tissue evidence="2">Leaves</tissue>
    </source>
</reference>
<dbReference type="Gramene" id="Jr16_07790_p1">
    <property type="protein sequence ID" value="cds.Jr16_07790_p1"/>
    <property type="gene ID" value="Jr16_07790"/>
</dbReference>
<dbReference type="Pfam" id="PF17919">
    <property type="entry name" value="RT_RNaseH_2"/>
    <property type="match status" value="1"/>
</dbReference>
<dbReference type="InterPro" id="IPR043502">
    <property type="entry name" value="DNA/RNA_pol_sf"/>
</dbReference>